<evidence type="ECO:0000313" key="1">
    <source>
        <dbReference type="EMBL" id="KAA6346076.1"/>
    </source>
</evidence>
<sequence length="382" mass="43825">MDIALRTKQLIKLFSYDKKVELEDSNLDIVPFRFIQTDREGRIARLQKDLATANFCPVTDDCIDENKSFNYIVFTPRDGKEKRSEAIILLHGLNERNWNKYLTWAEHLAENTGKSVILFPIAFHMNRTPSLWCNPRAILPWVNERKQEVSDLDNSTFVNVALSSRISKQPLRFYVSGLVSAYDVLQLVREIKSGDHPFFKEGTSVNIFAYSIGALLSQVMLLANPENLFANTRLFMFCGGSIFSEIDGNARDILDKEASLCLRNYYMYDFLKTFPFAFSNESISLEQAFRMMICPSVMTEQRESFFQSAYSRIRAVSLKKDVVIPTQGIIKALGKASQKILEELDFSFPYSHQVPFPVNECGYNESVNRAFRCVFDRAAAFL</sequence>
<proteinExistence type="predicted"/>
<name>A0A5J4SLF6_9ZZZZ</name>
<dbReference type="SUPFAM" id="SSF53474">
    <property type="entry name" value="alpha/beta-Hydrolases"/>
    <property type="match status" value="1"/>
</dbReference>
<dbReference type="Pfam" id="PF19519">
    <property type="entry name" value="DUF6051"/>
    <property type="match status" value="1"/>
</dbReference>
<evidence type="ECO:0000313" key="2">
    <source>
        <dbReference type="EMBL" id="KAA6346080.1"/>
    </source>
</evidence>
<dbReference type="AlphaFoldDB" id="A0A5J4SLF6"/>
<protein>
    <recommendedName>
        <fullName evidence="3">Alpha/beta hydrolase</fullName>
    </recommendedName>
</protein>
<dbReference type="EMBL" id="SNRY01000144">
    <property type="protein sequence ID" value="KAA6346080.1"/>
    <property type="molecule type" value="Genomic_DNA"/>
</dbReference>
<accession>A0A5J4SLF6</accession>
<reference evidence="2" key="1">
    <citation type="submission" date="2019-03" db="EMBL/GenBank/DDBJ databases">
        <title>Single cell metagenomics reveals metabolic interactions within the superorganism composed of flagellate Streblomastix strix and complex community of Bacteroidetes bacteria on its surface.</title>
        <authorList>
            <person name="Treitli S.C."/>
            <person name="Kolisko M."/>
            <person name="Husnik F."/>
            <person name="Keeling P."/>
            <person name="Hampl V."/>
        </authorList>
    </citation>
    <scope>NUCLEOTIDE SEQUENCE</scope>
    <source>
        <strain evidence="2">STM</strain>
    </source>
</reference>
<dbReference type="InterPro" id="IPR046114">
    <property type="entry name" value="DUF6051"/>
</dbReference>
<dbReference type="Gene3D" id="3.40.50.1820">
    <property type="entry name" value="alpha/beta hydrolase"/>
    <property type="match status" value="1"/>
</dbReference>
<dbReference type="EMBL" id="SNRY01000144">
    <property type="protein sequence ID" value="KAA6346076.1"/>
    <property type="molecule type" value="Genomic_DNA"/>
</dbReference>
<gene>
    <name evidence="1" type="ORF">EZS27_006392</name>
    <name evidence="2" type="ORF">EZS27_006396</name>
</gene>
<dbReference type="InterPro" id="IPR029058">
    <property type="entry name" value="AB_hydrolase_fold"/>
</dbReference>
<comment type="caution">
    <text evidence="2">The sequence shown here is derived from an EMBL/GenBank/DDBJ whole genome shotgun (WGS) entry which is preliminary data.</text>
</comment>
<evidence type="ECO:0008006" key="3">
    <source>
        <dbReference type="Google" id="ProtNLM"/>
    </source>
</evidence>
<organism evidence="2">
    <name type="scientific">termite gut metagenome</name>
    <dbReference type="NCBI Taxonomy" id="433724"/>
    <lineage>
        <taxon>unclassified sequences</taxon>
        <taxon>metagenomes</taxon>
        <taxon>organismal metagenomes</taxon>
    </lineage>
</organism>